<keyword evidence="4" id="KW-1185">Reference proteome</keyword>
<evidence type="ECO:0000313" key="4">
    <source>
        <dbReference type="Proteomes" id="UP000235162"/>
    </source>
</evidence>
<dbReference type="AlphaFoldDB" id="A0AAP8SMB1"/>
<name>A0AAP8SMB1_9GAMM</name>
<feature type="region of interest" description="Disordered" evidence="1">
    <location>
        <begin position="28"/>
        <end position="85"/>
    </location>
</feature>
<organism evidence="3 4">
    <name type="scientific">Halioglobus japonicus</name>
    <dbReference type="NCBI Taxonomy" id="930805"/>
    <lineage>
        <taxon>Bacteria</taxon>
        <taxon>Pseudomonadati</taxon>
        <taxon>Pseudomonadota</taxon>
        <taxon>Gammaproteobacteria</taxon>
        <taxon>Cellvibrionales</taxon>
        <taxon>Halieaceae</taxon>
        <taxon>Halioglobus</taxon>
    </lineage>
</organism>
<dbReference type="Proteomes" id="UP000235162">
    <property type="component" value="Unassembled WGS sequence"/>
</dbReference>
<evidence type="ECO:0000256" key="1">
    <source>
        <dbReference type="SAM" id="MobiDB-lite"/>
    </source>
</evidence>
<feature type="chain" id="PRO_5043032230" evidence="2">
    <location>
        <begin position="27"/>
        <end position="85"/>
    </location>
</feature>
<comment type="caution">
    <text evidence="3">The sequence shown here is derived from an EMBL/GenBank/DDBJ whole genome shotgun (WGS) entry which is preliminary data.</text>
</comment>
<protein>
    <submittedName>
        <fullName evidence="3">Uncharacterized protein</fullName>
    </submittedName>
</protein>
<sequence>MSSARFTLRAVILGWAVLLSTAAVIAQESDTDQQEETSDVSETESAPASEASDTNNSERGSGSPFDYEASEQISEDLSVSFPVDI</sequence>
<feature type="signal peptide" evidence="2">
    <location>
        <begin position="1"/>
        <end position="26"/>
    </location>
</feature>
<dbReference type="EMBL" id="PKUR01000005">
    <property type="protein sequence ID" value="PLW84858.1"/>
    <property type="molecule type" value="Genomic_DNA"/>
</dbReference>
<reference evidence="3 4" key="1">
    <citation type="submission" date="2018-01" db="EMBL/GenBank/DDBJ databases">
        <title>The draft genome sequence of Halioglobus japonicus S1-36.</title>
        <authorList>
            <person name="Du Z.-J."/>
            <person name="Shi M.-J."/>
        </authorList>
    </citation>
    <scope>NUCLEOTIDE SEQUENCE [LARGE SCALE GENOMIC DNA]</scope>
    <source>
        <strain evidence="3 4">S1-36</strain>
    </source>
</reference>
<feature type="compositionally biased region" description="Acidic residues" evidence="1">
    <location>
        <begin position="29"/>
        <end position="42"/>
    </location>
</feature>
<evidence type="ECO:0000256" key="2">
    <source>
        <dbReference type="SAM" id="SignalP"/>
    </source>
</evidence>
<feature type="compositionally biased region" description="Low complexity" evidence="1">
    <location>
        <begin position="43"/>
        <end position="52"/>
    </location>
</feature>
<dbReference type="KEGG" id="hja:BST95_00780"/>
<proteinExistence type="predicted"/>
<gene>
    <name evidence="3" type="ORF">C0029_17840</name>
</gene>
<accession>A0AAP8SMB1</accession>
<keyword evidence="2" id="KW-0732">Signal</keyword>
<evidence type="ECO:0000313" key="3">
    <source>
        <dbReference type="EMBL" id="PLW84858.1"/>
    </source>
</evidence>